<sequence length="29" mass="3309">MDKCSDAEGIGLEHKRKHNYLNGSHVLQQ</sequence>
<dbReference type="AlphaFoldDB" id="A0A974I110"/>
<dbReference type="EMBL" id="CM004467">
    <property type="protein sequence ID" value="OCT97892.1"/>
    <property type="molecule type" value="Genomic_DNA"/>
</dbReference>
<gene>
    <name evidence="1" type="ORF">XELAEV_18010126mg</name>
</gene>
<evidence type="ECO:0000313" key="2">
    <source>
        <dbReference type="Proteomes" id="UP000694892"/>
    </source>
</evidence>
<evidence type="ECO:0000313" key="1">
    <source>
        <dbReference type="EMBL" id="OCT97892.1"/>
    </source>
</evidence>
<name>A0A974I110_XENLA</name>
<protein>
    <submittedName>
        <fullName evidence="1">Uncharacterized protein</fullName>
    </submittedName>
</protein>
<dbReference type="Proteomes" id="UP000694892">
    <property type="component" value="Chromosome 1S"/>
</dbReference>
<organism evidence="1 2">
    <name type="scientific">Xenopus laevis</name>
    <name type="common">African clawed frog</name>
    <dbReference type="NCBI Taxonomy" id="8355"/>
    <lineage>
        <taxon>Eukaryota</taxon>
        <taxon>Metazoa</taxon>
        <taxon>Chordata</taxon>
        <taxon>Craniata</taxon>
        <taxon>Vertebrata</taxon>
        <taxon>Euteleostomi</taxon>
        <taxon>Amphibia</taxon>
        <taxon>Batrachia</taxon>
        <taxon>Anura</taxon>
        <taxon>Pipoidea</taxon>
        <taxon>Pipidae</taxon>
        <taxon>Xenopodinae</taxon>
        <taxon>Xenopus</taxon>
        <taxon>Xenopus</taxon>
    </lineage>
</organism>
<accession>A0A974I110</accession>
<proteinExistence type="predicted"/>
<reference evidence="2" key="1">
    <citation type="journal article" date="2016" name="Nature">
        <title>Genome evolution in the allotetraploid frog Xenopus laevis.</title>
        <authorList>
            <person name="Session A.M."/>
            <person name="Uno Y."/>
            <person name="Kwon T."/>
            <person name="Chapman J.A."/>
            <person name="Toyoda A."/>
            <person name="Takahashi S."/>
            <person name="Fukui A."/>
            <person name="Hikosaka A."/>
            <person name="Suzuki A."/>
            <person name="Kondo M."/>
            <person name="van Heeringen S.J."/>
            <person name="Quigley I."/>
            <person name="Heinz S."/>
            <person name="Ogino H."/>
            <person name="Ochi H."/>
            <person name="Hellsten U."/>
            <person name="Lyons J.B."/>
            <person name="Simakov O."/>
            <person name="Putnam N."/>
            <person name="Stites J."/>
            <person name="Kuroki Y."/>
            <person name="Tanaka T."/>
            <person name="Michiue T."/>
            <person name="Watanabe M."/>
            <person name="Bogdanovic O."/>
            <person name="Lister R."/>
            <person name="Georgiou G."/>
            <person name="Paranjpe S.S."/>
            <person name="van Kruijsbergen I."/>
            <person name="Shu S."/>
            <person name="Carlson J."/>
            <person name="Kinoshita T."/>
            <person name="Ohta Y."/>
            <person name="Mawaribuchi S."/>
            <person name="Jenkins J."/>
            <person name="Grimwood J."/>
            <person name="Schmutz J."/>
            <person name="Mitros T."/>
            <person name="Mozaffari S.V."/>
            <person name="Suzuki Y."/>
            <person name="Haramoto Y."/>
            <person name="Yamamoto T.S."/>
            <person name="Takagi C."/>
            <person name="Heald R."/>
            <person name="Miller K."/>
            <person name="Haudenschild C."/>
            <person name="Kitzman J."/>
            <person name="Nakayama T."/>
            <person name="Izutsu Y."/>
            <person name="Robert J."/>
            <person name="Fortriede J."/>
            <person name="Burns K."/>
            <person name="Lotay V."/>
            <person name="Karimi K."/>
            <person name="Yasuoka Y."/>
            <person name="Dichmann D.S."/>
            <person name="Flajnik M.F."/>
            <person name="Houston D.W."/>
            <person name="Shendure J."/>
            <person name="DuPasquier L."/>
            <person name="Vize P.D."/>
            <person name="Zorn A.M."/>
            <person name="Ito M."/>
            <person name="Marcotte E.M."/>
            <person name="Wallingford J.B."/>
            <person name="Ito Y."/>
            <person name="Asashima M."/>
            <person name="Ueno N."/>
            <person name="Matsuda Y."/>
            <person name="Veenstra G.J."/>
            <person name="Fujiyama A."/>
            <person name="Harland R.M."/>
            <person name="Taira M."/>
            <person name="Rokhsar D.S."/>
        </authorList>
    </citation>
    <scope>NUCLEOTIDE SEQUENCE [LARGE SCALE GENOMIC DNA]</scope>
    <source>
        <strain evidence="2">J</strain>
    </source>
</reference>